<evidence type="ECO:0000259" key="12">
    <source>
        <dbReference type="Pfam" id="PF01435"/>
    </source>
</evidence>
<keyword evidence="3 11" id="KW-0645">Protease</keyword>
<comment type="subcellular location">
    <subcellularLocation>
        <location evidence="11">Cell membrane</location>
        <topology evidence="11">Multi-pass membrane protein</topology>
    </subcellularLocation>
</comment>
<evidence type="ECO:0000256" key="3">
    <source>
        <dbReference type="ARBA" id="ARBA00022670"/>
    </source>
</evidence>
<dbReference type="GO" id="GO:0008270">
    <property type="term" value="F:zinc ion binding"/>
    <property type="evidence" value="ECO:0007669"/>
    <property type="project" value="UniProtKB-UniRule"/>
</dbReference>
<feature type="domain" description="Peptidase M48" evidence="12">
    <location>
        <begin position="74"/>
        <end position="318"/>
    </location>
</feature>
<accession>A0A8T8K4A4</accession>
<name>A0A8T8K4A4_9EURY</name>
<dbReference type="EMBL" id="CP058560">
    <property type="protein sequence ID" value="QUH22295.1"/>
    <property type="molecule type" value="Genomic_DNA"/>
</dbReference>
<dbReference type="AlphaFoldDB" id="A0A8T8K4A4"/>
<dbReference type="Proteomes" id="UP000681041">
    <property type="component" value="Chromosome"/>
</dbReference>
<feature type="transmembrane region" description="Helical" evidence="11">
    <location>
        <begin position="180"/>
        <end position="202"/>
    </location>
</feature>
<dbReference type="InterPro" id="IPR050083">
    <property type="entry name" value="HtpX_protease"/>
</dbReference>
<dbReference type="PROSITE" id="PS00018">
    <property type="entry name" value="EF_HAND_1"/>
    <property type="match status" value="1"/>
</dbReference>
<dbReference type="OrthoDB" id="28389at2157"/>
<dbReference type="GeneID" id="64819137"/>
<evidence type="ECO:0000256" key="7">
    <source>
        <dbReference type="ARBA" id="ARBA00022833"/>
    </source>
</evidence>
<evidence type="ECO:0000256" key="8">
    <source>
        <dbReference type="ARBA" id="ARBA00022989"/>
    </source>
</evidence>
<dbReference type="HAMAP" id="MF_00188">
    <property type="entry name" value="Pept_M48_protease_HtpX"/>
    <property type="match status" value="1"/>
</dbReference>
<dbReference type="PANTHER" id="PTHR43221">
    <property type="entry name" value="PROTEASE HTPX"/>
    <property type="match status" value="1"/>
</dbReference>
<comment type="cofactor">
    <cofactor evidence="11">
        <name>Zn(2+)</name>
        <dbReference type="ChEBI" id="CHEBI:29105"/>
    </cofactor>
    <text evidence="11">Binds 1 zinc ion per subunit.</text>
</comment>
<evidence type="ECO:0000256" key="11">
    <source>
        <dbReference type="HAMAP-Rule" id="MF_00188"/>
    </source>
</evidence>
<feature type="transmembrane region" description="Helical" evidence="11">
    <location>
        <begin position="150"/>
        <end position="168"/>
    </location>
</feature>
<dbReference type="Pfam" id="PF01435">
    <property type="entry name" value="Peptidase_M48"/>
    <property type="match status" value="1"/>
</dbReference>
<dbReference type="GO" id="GO:0005886">
    <property type="term" value="C:plasma membrane"/>
    <property type="evidence" value="ECO:0007669"/>
    <property type="project" value="UniProtKB-SubCell"/>
</dbReference>
<evidence type="ECO:0000256" key="2">
    <source>
        <dbReference type="ARBA" id="ARBA00022475"/>
    </source>
</evidence>
<evidence type="ECO:0000256" key="5">
    <source>
        <dbReference type="ARBA" id="ARBA00022723"/>
    </source>
</evidence>
<organism evidence="13 14">
    <name type="scientific">Methanobacterium alkalithermotolerans</name>
    <dbReference type="NCBI Taxonomy" id="2731220"/>
    <lineage>
        <taxon>Archaea</taxon>
        <taxon>Methanobacteriati</taxon>
        <taxon>Methanobacteriota</taxon>
        <taxon>Methanomada group</taxon>
        <taxon>Methanobacteria</taxon>
        <taxon>Methanobacteriales</taxon>
        <taxon>Methanobacteriaceae</taxon>
        <taxon>Methanobacterium</taxon>
    </lineage>
</organism>
<feature type="transmembrane region" description="Helical" evidence="11">
    <location>
        <begin position="12"/>
        <end position="35"/>
    </location>
</feature>
<feature type="binding site" evidence="11">
    <location>
        <position position="207"/>
    </location>
    <ligand>
        <name>Zn(2+)</name>
        <dbReference type="ChEBI" id="CHEBI:29105"/>
        <note>catalytic</note>
    </ligand>
</feature>
<keyword evidence="2 11" id="KW-1003">Cell membrane</keyword>
<sequence>MKKFSTWKLKLRLIFATFLLFALVYALVVLVGSFLGISGPLFYVGFGLAIVVIQYLVSPKMVELTMKVRYVSPEEAPQLHQMVEELSRNAGIPKPKVGITEIAVPNAFAFGRSKGDGRVCVTRGIINLLDRDELYAVLGHEISHIRHSDMAVMTVISAIPLICYYIFWSTLFSRNDNNNGAALIGVAALVAYLIGQLLVLFVSRVREYYADEGSVEIGAQPHKMASALYKLVYGSANLNKDQLKEVEGVKAFFVNDVSDARNEINDLRQVDFNQDGIISQDELNQLKYSDVNIKTSSKLFELISTHPNMVKRIKRLADMN</sequence>
<keyword evidence="4 11" id="KW-0812">Transmembrane</keyword>
<dbReference type="InterPro" id="IPR022919">
    <property type="entry name" value="Pept_M48_protease_HtpX"/>
</dbReference>
<evidence type="ECO:0000256" key="6">
    <source>
        <dbReference type="ARBA" id="ARBA00022801"/>
    </source>
</evidence>
<evidence type="ECO:0000256" key="4">
    <source>
        <dbReference type="ARBA" id="ARBA00022692"/>
    </source>
</evidence>
<evidence type="ECO:0000313" key="13">
    <source>
        <dbReference type="EMBL" id="QUH22295.1"/>
    </source>
</evidence>
<feature type="transmembrane region" description="Helical" evidence="11">
    <location>
        <begin position="41"/>
        <end position="57"/>
    </location>
</feature>
<evidence type="ECO:0000313" key="14">
    <source>
        <dbReference type="Proteomes" id="UP000681041"/>
    </source>
</evidence>
<keyword evidence="8 11" id="KW-1133">Transmembrane helix</keyword>
<keyword evidence="9 11" id="KW-0482">Metalloprotease</keyword>
<gene>
    <name evidence="11" type="primary">htpX</name>
    <name evidence="13" type="ORF">HYG87_00195</name>
</gene>
<dbReference type="KEGG" id="meme:HYG87_00195"/>
<evidence type="ECO:0000256" key="9">
    <source>
        <dbReference type="ARBA" id="ARBA00023049"/>
    </source>
</evidence>
<dbReference type="EC" id="3.4.24.-" evidence="11"/>
<keyword evidence="6 11" id="KW-0378">Hydrolase</keyword>
<comment type="similarity">
    <text evidence="1 11">Belongs to the peptidase M48B family.</text>
</comment>
<dbReference type="CDD" id="cd07338">
    <property type="entry name" value="M48B_HtpX_like"/>
    <property type="match status" value="1"/>
</dbReference>
<dbReference type="InterPro" id="IPR001915">
    <property type="entry name" value="Peptidase_M48"/>
</dbReference>
<feature type="binding site" evidence="11">
    <location>
        <position position="140"/>
    </location>
    <ligand>
        <name>Zn(2+)</name>
        <dbReference type="ChEBI" id="CHEBI:29105"/>
        <note>catalytic</note>
    </ligand>
</feature>
<protein>
    <recommendedName>
        <fullName evidence="11">Protease HtpX homolog</fullName>
        <ecNumber evidence="11">3.4.24.-</ecNumber>
    </recommendedName>
</protein>
<reference evidence="13" key="1">
    <citation type="submission" date="2020-07" db="EMBL/GenBank/DDBJ databases">
        <title>Methanobacterium. sp. MethCan genome.</title>
        <authorList>
            <person name="Postec A."/>
            <person name="Quemeneur M."/>
        </authorList>
    </citation>
    <scope>NUCLEOTIDE SEQUENCE</scope>
    <source>
        <strain evidence="13">MethCAN</strain>
    </source>
</reference>
<evidence type="ECO:0000256" key="10">
    <source>
        <dbReference type="ARBA" id="ARBA00023136"/>
    </source>
</evidence>
<dbReference type="InterPro" id="IPR018247">
    <property type="entry name" value="EF_Hand_1_Ca_BS"/>
</dbReference>
<evidence type="ECO:0000256" key="1">
    <source>
        <dbReference type="ARBA" id="ARBA00009779"/>
    </source>
</evidence>
<feature type="active site" evidence="11">
    <location>
        <position position="141"/>
    </location>
</feature>
<dbReference type="GO" id="GO:0004222">
    <property type="term" value="F:metalloendopeptidase activity"/>
    <property type="evidence" value="ECO:0007669"/>
    <property type="project" value="UniProtKB-UniRule"/>
</dbReference>
<keyword evidence="10 11" id="KW-0472">Membrane</keyword>
<keyword evidence="5 11" id="KW-0479">Metal-binding</keyword>
<keyword evidence="14" id="KW-1185">Reference proteome</keyword>
<proteinExistence type="inferred from homology"/>
<dbReference type="Gene3D" id="3.30.2010.10">
    <property type="entry name" value="Metalloproteases ('zincins'), catalytic domain"/>
    <property type="match status" value="1"/>
</dbReference>
<feature type="binding site" evidence="11">
    <location>
        <position position="144"/>
    </location>
    <ligand>
        <name>Zn(2+)</name>
        <dbReference type="ChEBI" id="CHEBI:29105"/>
        <note>catalytic</note>
    </ligand>
</feature>
<keyword evidence="7 11" id="KW-0862">Zinc</keyword>
<dbReference type="GO" id="GO:0006508">
    <property type="term" value="P:proteolysis"/>
    <property type="evidence" value="ECO:0007669"/>
    <property type="project" value="UniProtKB-KW"/>
</dbReference>
<dbReference type="PANTHER" id="PTHR43221:SF2">
    <property type="entry name" value="PROTEASE HTPX HOMOLOG"/>
    <property type="match status" value="1"/>
</dbReference>
<dbReference type="RefSeq" id="WP_211533237.1">
    <property type="nucleotide sequence ID" value="NZ_CP058560.1"/>
</dbReference>